<dbReference type="Proteomes" id="UP001060085">
    <property type="component" value="Linkage Group LG05"/>
</dbReference>
<reference evidence="2" key="1">
    <citation type="journal article" date="2023" name="Nat. Plants">
        <title>Single-cell RNA sequencing provides a high-resolution roadmap for understanding the multicellular compartmentation of specialized metabolism.</title>
        <authorList>
            <person name="Sun S."/>
            <person name="Shen X."/>
            <person name="Li Y."/>
            <person name="Li Y."/>
            <person name="Wang S."/>
            <person name="Li R."/>
            <person name="Zhang H."/>
            <person name="Shen G."/>
            <person name="Guo B."/>
            <person name="Wei J."/>
            <person name="Xu J."/>
            <person name="St-Pierre B."/>
            <person name="Chen S."/>
            <person name="Sun C."/>
        </authorList>
    </citation>
    <scope>NUCLEOTIDE SEQUENCE [LARGE SCALE GENOMIC DNA]</scope>
</reference>
<sequence length="155" mass="16837">MISPTLYDLIFGLPVVGPKLAGNPPSYALDFQLIVFTFSLYVPTNLREGQQLEDSYIARFLKIGACSSYGRGGNGCDSILSMEVVEAAVMRLLSVEEVETAVKTLLSVEEGEAPVMRLLTVEEVEAILKKARCATNKIGRNLLATAILAANLRRT</sequence>
<name>A0ACC0AVQ5_CATRO</name>
<accession>A0ACC0AVQ5</accession>
<dbReference type="EMBL" id="CM044705">
    <property type="protein sequence ID" value="KAI5665083.1"/>
    <property type="molecule type" value="Genomic_DNA"/>
</dbReference>
<organism evidence="1 2">
    <name type="scientific">Catharanthus roseus</name>
    <name type="common">Madagascar periwinkle</name>
    <name type="synonym">Vinca rosea</name>
    <dbReference type="NCBI Taxonomy" id="4058"/>
    <lineage>
        <taxon>Eukaryota</taxon>
        <taxon>Viridiplantae</taxon>
        <taxon>Streptophyta</taxon>
        <taxon>Embryophyta</taxon>
        <taxon>Tracheophyta</taxon>
        <taxon>Spermatophyta</taxon>
        <taxon>Magnoliopsida</taxon>
        <taxon>eudicotyledons</taxon>
        <taxon>Gunneridae</taxon>
        <taxon>Pentapetalae</taxon>
        <taxon>asterids</taxon>
        <taxon>lamiids</taxon>
        <taxon>Gentianales</taxon>
        <taxon>Apocynaceae</taxon>
        <taxon>Rauvolfioideae</taxon>
        <taxon>Vinceae</taxon>
        <taxon>Catharanthinae</taxon>
        <taxon>Catharanthus</taxon>
    </lineage>
</organism>
<gene>
    <name evidence="1" type="ORF">M9H77_24406</name>
</gene>
<evidence type="ECO:0000313" key="1">
    <source>
        <dbReference type="EMBL" id="KAI5665083.1"/>
    </source>
</evidence>
<comment type="caution">
    <text evidence="1">The sequence shown here is derived from an EMBL/GenBank/DDBJ whole genome shotgun (WGS) entry which is preliminary data.</text>
</comment>
<protein>
    <submittedName>
        <fullName evidence="1">Uncharacterized protein</fullName>
    </submittedName>
</protein>
<keyword evidence="2" id="KW-1185">Reference proteome</keyword>
<evidence type="ECO:0000313" key="2">
    <source>
        <dbReference type="Proteomes" id="UP001060085"/>
    </source>
</evidence>
<proteinExistence type="predicted"/>